<feature type="compositionally biased region" description="Polar residues" evidence="1">
    <location>
        <begin position="521"/>
        <end position="530"/>
    </location>
</feature>
<accession>A0A1B9GPA1</accession>
<gene>
    <name evidence="2" type="ORF">I316_05519</name>
</gene>
<evidence type="ECO:0000313" key="3">
    <source>
        <dbReference type="Proteomes" id="UP000092666"/>
    </source>
</evidence>
<feature type="region of interest" description="Disordered" evidence="1">
    <location>
        <begin position="44"/>
        <end position="101"/>
    </location>
</feature>
<feature type="compositionally biased region" description="Low complexity" evidence="1">
    <location>
        <begin position="396"/>
        <end position="410"/>
    </location>
</feature>
<dbReference type="AlphaFoldDB" id="A0A1B9GPA1"/>
<feature type="region of interest" description="Disordered" evidence="1">
    <location>
        <begin position="507"/>
        <end position="597"/>
    </location>
</feature>
<evidence type="ECO:0000256" key="1">
    <source>
        <dbReference type="SAM" id="MobiDB-lite"/>
    </source>
</evidence>
<feature type="compositionally biased region" description="Low complexity" evidence="1">
    <location>
        <begin position="9"/>
        <end position="27"/>
    </location>
</feature>
<proteinExistence type="predicted"/>
<reference evidence="2 3" key="1">
    <citation type="submission" date="2013-07" db="EMBL/GenBank/DDBJ databases">
        <title>The Genome Sequence of Cryptococcus heveanensis BCC8398.</title>
        <authorList>
            <consortium name="The Broad Institute Genome Sequencing Platform"/>
            <person name="Cuomo C."/>
            <person name="Litvintseva A."/>
            <person name="Chen Y."/>
            <person name="Heitman J."/>
            <person name="Sun S."/>
            <person name="Springer D."/>
            <person name="Dromer F."/>
            <person name="Young S.K."/>
            <person name="Zeng Q."/>
            <person name="Gargeya S."/>
            <person name="Fitzgerald M."/>
            <person name="Abouelleil A."/>
            <person name="Alvarado L."/>
            <person name="Berlin A.M."/>
            <person name="Chapman S.B."/>
            <person name="Dewar J."/>
            <person name="Goldberg J."/>
            <person name="Griggs A."/>
            <person name="Gujja S."/>
            <person name="Hansen M."/>
            <person name="Howarth C."/>
            <person name="Imamovic A."/>
            <person name="Larimer J."/>
            <person name="McCowan C."/>
            <person name="Murphy C."/>
            <person name="Pearson M."/>
            <person name="Priest M."/>
            <person name="Roberts A."/>
            <person name="Saif S."/>
            <person name="Shea T."/>
            <person name="Sykes S."/>
            <person name="Wortman J."/>
            <person name="Nusbaum C."/>
            <person name="Birren B."/>
        </authorList>
    </citation>
    <scope>NUCLEOTIDE SEQUENCE [LARGE SCALE GENOMIC DNA]</scope>
    <source>
        <strain evidence="2 3">BCC8398</strain>
    </source>
</reference>
<dbReference type="EMBL" id="KV700128">
    <property type="protein sequence ID" value="OCF32882.1"/>
    <property type="molecule type" value="Genomic_DNA"/>
</dbReference>
<reference evidence="3" key="2">
    <citation type="submission" date="2013-12" db="EMBL/GenBank/DDBJ databases">
        <title>Evolution of pathogenesis and genome organization in the Tremellales.</title>
        <authorList>
            <person name="Cuomo C."/>
            <person name="Litvintseva A."/>
            <person name="Heitman J."/>
            <person name="Chen Y."/>
            <person name="Sun S."/>
            <person name="Springer D."/>
            <person name="Dromer F."/>
            <person name="Young S."/>
            <person name="Zeng Q."/>
            <person name="Chapman S."/>
            <person name="Gujja S."/>
            <person name="Saif S."/>
            <person name="Birren B."/>
        </authorList>
    </citation>
    <scope>NUCLEOTIDE SEQUENCE [LARGE SCALE GENOMIC DNA]</scope>
    <source>
        <strain evidence="3">BCC8398</strain>
    </source>
</reference>
<feature type="compositionally biased region" description="Basic residues" evidence="1">
    <location>
        <begin position="574"/>
        <end position="583"/>
    </location>
</feature>
<name>A0A1B9GPA1_9TREE</name>
<feature type="region of interest" description="Disordered" evidence="1">
    <location>
        <begin position="714"/>
        <end position="737"/>
    </location>
</feature>
<feature type="region of interest" description="Disordered" evidence="1">
    <location>
        <begin position="1"/>
        <end position="28"/>
    </location>
</feature>
<protein>
    <submittedName>
        <fullName evidence="2">Uncharacterized protein</fullName>
    </submittedName>
</protein>
<feature type="region of interest" description="Disordered" evidence="1">
    <location>
        <begin position="394"/>
        <end position="419"/>
    </location>
</feature>
<feature type="compositionally biased region" description="Polar residues" evidence="1">
    <location>
        <begin position="554"/>
        <end position="570"/>
    </location>
</feature>
<feature type="region of interest" description="Disordered" evidence="1">
    <location>
        <begin position="126"/>
        <end position="168"/>
    </location>
</feature>
<feature type="compositionally biased region" description="Basic and acidic residues" evidence="1">
    <location>
        <begin position="129"/>
        <end position="140"/>
    </location>
</feature>
<keyword evidence="3" id="KW-1185">Reference proteome</keyword>
<feature type="region of interest" description="Disordered" evidence="1">
    <location>
        <begin position="185"/>
        <end position="240"/>
    </location>
</feature>
<dbReference type="OrthoDB" id="2565361at2759"/>
<feature type="compositionally biased region" description="Acidic residues" evidence="1">
    <location>
        <begin position="61"/>
        <end position="84"/>
    </location>
</feature>
<sequence>MSNPTIFLSPTTATPYSSSTSTKASAKMDPESLAVLIRQLKRSPESPSKLALPPIMAVIAEQDEDEEDGEEESDVSVSIEEVDDVLSSPSEYEGDDVEDASREGIFADIDIVRDDNVLWVIEEESEEAYDAHSSPEEAKTGSHVVDSLAPVDRYSPPPPSPSMHRLEPTFSSMTDDLYADQLSSHVSGCEEGSGLIRETESSSGPSVHAPPHEDHLEDPFRYTNADVESSAGAASTSDSCTQITEIPCIQRRRRTLSELEQYRKWALNKAAYLTVLEIEAEEERKRIKEQEEQMEREGLWITWSREKRGWVTGGVITRSKSYPPFSRPSTTFPTRTSDTLWSSPAMLPEEDESFPHTETIDPFLSTWYDEEDQIEHLEYASSSLTPNAHAISIYDSSPEVSSPPSEELLSPPSPKLDTPMQSKRNLFPSVDEALCQNGMLMAGVGLGLELSGMDSSSGLISDDEGYFNSQIGGEALRDALENGEGFVLREIPIKMIFPSRRDLYDTPAGHEPGVRLLPDGRSSSSQQNDVQLCPGSPEDLCRGRSRARSPIYSPVTTPMSTLGLATSPESQRYRSSRKNRGLQRSRSESIPSHRSVPDLTALNDVQDEAEVETALRKIEDNYLYTSDSGPTPFHSLDDGESRLSDGFGKTALAENEADMSSDISATQLNGRHSLSGKLPHKSQLVQQYKDTTESQDQSQPIDAIDCQYSNILLPTSADEQAPTCNRNRSRSRSAPPA</sequence>
<feature type="compositionally biased region" description="Basic and acidic residues" evidence="1">
    <location>
        <begin position="210"/>
        <end position="220"/>
    </location>
</feature>
<dbReference type="Proteomes" id="UP000092666">
    <property type="component" value="Unassembled WGS sequence"/>
</dbReference>
<organism evidence="2 3">
    <name type="scientific">Kwoniella heveanensis BCC8398</name>
    <dbReference type="NCBI Taxonomy" id="1296120"/>
    <lineage>
        <taxon>Eukaryota</taxon>
        <taxon>Fungi</taxon>
        <taxon>Dikarya</taxon>
        <taxon>Basidiomycota</taxon>
        <taxon>Agaricomycotina</taxon>
        <taxon>Tremellomycetes</taxon>
        <taxon>Tremellales</taxon>
        <taxon>Cryptococcaceae</taxon>
        <taxon>Kwoniella</taxon>
    </lineage>
</organism>
<evidence type="ECO:0000313" key="2">
    <source>
        <dbReference type="EMBL" id="OCF32882.1"/>
    </source>
</evidence>